<evidence type="ECO:0000256" key="8">
    <source>
        <dbReference type="ARBA" id="ARBA00023139"/>
    </source>
</evidence>
<feature type="signal peptide" evidence="13">
    <location>
        <begin position="1"/>
        <end position="20"/>
    </location>
</feature>
<evidence type="ECO:0000256" key="3">
    <source>
        <dbReference type="ARBA" id="ARBA00006071"/>
    </source>
</evidence>
<dbReference type="OrthoDB" id="2194386at2"/>
<comment type="caution">
    <text evidence="15">The sequence shown here is derived from an EMBL/GenBank/DDBJ whole genome shotgun (WGS) entry which is preliminary data.</text>
</comment>
<dbReference type="GO" id="GO:0003755">
    <property type="term" value="F:peptidyl-prolyl cis-trans isomerase activity"/>
    <property type="evidence" value="ECO:0007669"/>
    <property type="project" value="UniProtKB-UniRule"/>
</dbReference>
<feature type="compositionally biased region" description="Basic and acidic residues" evidence="12">
    <location>
        <begin position="304"/>
        <end position="334"/>
    </location>
</feature>
<keyword evidence="16" id="KW-1185">Reference proteome</keyword>
<sequence>MKKKSLKLAAVSLLGILALAGCSGGKEVASMKGSKISEDDLYAELKKDPQTASVLTNMIIKDVTENAYGKDVKDADVDKEYKKVEEQNGGKKPFEELLKQNKLDVKTYKESIKGQLAFQKMLESNIKIEDKDLKETWATFHPKVDAQIMMFESKEDADKALTEVKDGGDFTKVAKEKSKDETTKKDGGKVTFDSTMTTKPEMVYVPDQVKEAAYKLEDGKVSEVVTAQNMQTGADSFYLVKMVKNQKKGNDYKKFEKELKEITKQNKLQDPTFQQKIVGEELEKANVKIADDDFKDILAPYLPQKEEKAKKDDKKEDSKKDDKKEDKEETTESK</sequence>
<dbReference type="PANTHER" id="PTHR47245:SF1">
    <property type="entry name" value="FOLDASE PROTEIN PRSA"/>
    <property type="match status" value="1"/>
</dbReference>
<gene>
    <name evidence="11" type="primary">prsA</name>
    <name evidence="15" type="ORF">CBF28_05665</name>
</gene>
<comment type="function">
    <text evidence="11">Plays a major role in protein secretion by helping the post-translocational extracellular folding of several secreted proteins.</text>
</comment>
<accession>A0A430B6I0</accession>
<dbReference type="GO" id="GO:0006457">
    <property type="term" value="P:protein folding"/>
    <property type="evidence" value="ECO:0007669"/>
    <property type="project" value="UniProtKB-UniRule"/>
</dbReference>
<evidence type="ECO:0000256" key="12">
    <source>
        <dbReference type="SAM" id="MobiDB-lite"/>
    </source>
</evidence>
<keyword evidence="4 11" id="KW-1003">Cell membrane</keyword>
<dbReference type="InterPro" id="IPR050245">
    <property type="entry name" value="PrsA_foldase"/>
</dbReference>
<organism evidence="15 16">
    <name type="scientific">Vagococcus carniphilus</name>
    <dbReference type="NCBI Taxonomy" id="218144"/>
    <lineage>
        <taxon>Bacteria</taxon>
        <taxon>Bacillati</taxon>
        <taxon>Bacillota</taxon>
        <taxon>Bacilli</taxon>
        <taxon>Lactobacillales</taxon>
        <taxon>Enterococcaceae</taxon>
        <taxon>Vagococcus</taxon>
    </lineage>
</organism>
<reference evidence="15 16" key="1">
    <citation type="submission" date="2017-05" db="EMBL/GenBank/DDBJ databases">
        <title>Vagococcus spp. assemblies.</title>
        <authorList>
            <person name="Gulvik C.A."/>
        </authorList>
    </citation>
    <scope>NUCLEOTIDE SEQUENCE [LARGE SCALE GENOMIC DNA]</scope>
    <source>
        <strain evidence="15 16">SS1714</strain>
    </source>
</reference>
<keyword evidence="9 11" id="KW-0413">Isomerase</keyword>
<dbReference type="PROSITE" id="PS51257">
    <property type="entry name" value="PROKAR_LIPOPROTEIN"/>
    <property type="match status" value="1"/>
</dbReference>
<evidence type="ECO:0000313" key="16">
    <source>
        <dbReference type="Proteomes" id="UP000288028"/>
    </source>
</evidence>
<evidence type="ECO:0000256" key="6">
    <source>
        <dbReference type="ARBA" id="ARBA00023110"/>
    </source>
</evidence>
<dbReference type="InterPro" id="IPR027304">
    <property type="entry name" value="Trigger_fact/SurA_dom_sf"/>
</dbReference>
<dbReference type="Gene3D" id="3.10.50.40">
    <property type="match status" value="1"/>
</dbReference>
<dbReference type="GO" id="GO:0005886">
    <property type="term" value="C:plasma membrane"/>
    <property type="evidence" value="ECO:0007669"/>
    <property type="project" value="UniProtKB-SubCell"/>
</dbReference>
<keyword evidence="6 11" id="KW-0697">Rotamase</keyword>
<dbReference type="EMBL" id="NGKB01000004">
    <property type="protein sequence ID" value="RSU15921.1"/>
    <property type="molecule type" value="Genomic_DNA"/>
</dbReference>
<dbReference type="SUPFAM" id="SSF109998">
    <property type="entry name" value="Triger factor/SurA peptide-binding domain-like"/>
    <property type="match status" value="1"/>
</dbReference>
<comment type="catalytic activity">
    <reaction evidence="1 11">
        <text>[protein]-peptidylproline (omega=180) = [protein]-peptidylproline (omega=0)</text>
        <dbReference type="Rhea" id="RHEA:16237"/>
        <dbReference type="Rhea" id="RHEA-COMP:10747"/>
        <dbReference type="Rhea" id="RHEA-COMP:10748"/>
        <dbReference type="ChEBI" id="CHEBI:83833"/>
        <dbReference type="ChEBI" id="CHEBI:83834"/>
        <dbReference type="EC" id="5.2.1.8"/>
    </reaction>
</comment>
<dbReference type="RefSeq" id="WP_126792842.1">
    <property type="nucleotide sequence ID" value="NZ_CP060720.1"/>
</dbReference>
<feature type="region of interest" description="Disordered" evidence="12">
    <location>
        <begin position="300"/>
        <end position="334"/>
    </location>
</feature>
<dbReference type="HAMAP" id="MF_01145">
    <property type="entry name" value="Foldase_PrsA"/>
    <property type="match status" value="1"/>
</dbReference>
<dbReference type="Pfam" id="PF00639">
    <property type="entry name" value="Rotamase"/>
    <property type="match status" value="1"/>
</dbReference>
<keyword evidence="8 11" id="KW-0564">Palmitate</keyword>
<keyword evidence="5 11" id="KW-0732">Signal</keyword>
<evidence type="ECO:0000256" key="13">
    <source>
        <dbReference type="SAM" id="SignalP"/>
    </source>
</evidence>
<dbReference type="InterPro" id="IPR000297">
    <property type="entry name" value="PPIase_PpiC"/>
</dbReference>
<dbReference type="PROSITE" id="PS50198">
    <property type="entry name" value="PPIC_PPIASE_2"/>
    <property type="match status" value="1"/>
</dbReference>
<feature type="chain" id="PRO_5038796506" description="Foldase protein PrsA" evidence="13">
    <location>
        <begin position="21"/>
        <end position="334"/>
    </location>
</feature>
<evidence type="ECO:0000256" key="10">
    <source>
        <dbReference type="ARBA" id="ARBA00023288"/>
    </source>
</evidence>
<comment type="similarity">
    <text evidence="3 11">Belongs to the PrsA family.</text>
</comment>
<evidence type="ECO:0000256" key="5">
    <source>
        <dbReference type="ARBA" id="ARBA00022729"/>
    </source>
</evidence>
<protein>
    <recommendedName>
        <fullName evidence="11">Foldase protein PrsA</fullName>
        <ecNumber evidence="11">5.2.1.8</ecNumber>
    </recommendedName>
</protein>
<evidence type="ECO:0000256" key="7">
    <source>
        <dbReference type="ARBA" id="ARBA00023136"/>
    </source>
</evidence>
<dbReference type="EC" id="5.2.1.8" evidence="11"/>
<dbReference type="AlphaFoldDB" id="A0A430B6I0"/>
<dbReference type="InterPro" id="IPR023059">
    <property type="entry name" value="Foldase_PrsA"/>
</dbReference>
<proteinExistence type="inferred from homology"/>
<evidence type="ECO:0000259" key="14">
    <source>
        <dbReference type="PROSITE" id="PS50198"/>
    </source>
</evidence>
<evidence type="ECO:0000256" key="9">
    <source>
        <dbReference type="ARBA" id="ARBA00023235"/>
    </source>
</evidence>
<dbReference type="Gene3D" id="1.10.4030.10">
    <property type="entry name" value="Porin chaperone SurA, peptide-binding domain"/>
    <property type="match status" value="1"/>
</dbReference>
<dbReference type="InterPro" id="IPR046357">
    <property type="entry name" value="PPIase_dom_sf"/>
</dbReference>
<dbReference type="SUPFAM" id="SSF54534">
    <property type="entry name" value="FKBP-like"/>
    <property type="match status" value="1"/>
</dbReference>
<keyword evidence="7 11" id="KW-0472">Membrane</keyword>
<keyword evidence="10 11" id="KW-0449">Lipoprotein</keyword>
<evidence type="ECO:0000313" key="15">
    <source>
        <dbReference type="EMBL" id="RSU15921.1"/>
    </source>
</evidence>
<dbReference type="PANTHER" id="PTHR47245">
    <property type="entry name" value="PEPTIDYLPROLYL ISOMERASE"/>
    <property type="match status" value="1"/>
</dbReference>
<evidence type="ECO:0000256" key="2">
    <source>
        <dbReference type="ARBA" id="ARBA00004193"/>
    </source>
</evidence>
<comment type="subcellular location">
    <subcellularLocation>
        <location evidence="2 11">Cell membrane</location>
        <topology evidence="2 11">Lipid-anchor</topology>
    </subcellularLocation>
</comment>
<feature type="domain" description="PpiC" evidence="14">
    <location>
        <begin position="141"/>
        <end position="228"/>
    </location>
</feature>
<dbReference type="GeneID" id="95581784"/>
<evidence type="ECO:0000256" key="11">
    <source>
        <dbReference type="HAMAP-Rule" id="MF_01145"/>
    </source>
</evidence>
<name>A0A430B6I0_9ENTE</name>
<evidence type="ECO:0000256" key="1">
    <source>
        <dbReference type="ARBA" id="ARBA00000971"/>
    </source>
</evidence>
<dbReference type="Proteomes" id="UP000288028">
    <property type="component" value="Unassembled WGS sequence"/>
</dbReference>
<evidence type="ECO:0000256" key="4">
    <source>
        <dbReference type="ARBA" id="ARBA00022475"/>
    </source>
</evidence>